<dbReference type="PROSITE" id="PS50004">
    <property type="entry name" value="C2"/>
    <property type="match status" value="1"/>
</dbReference>
<evidence type="ECO:0000259" key="1">
    <source>
        <dbReference type="PROSITE" id="PS50004"/>
    </source>
</evidence>
<dbReference type="Pfam" id="PF00168">
    <property type="entry name" value="C2"/>
    <property type="match status" value="1"/>
</dbReference>
<dbReference type="InterPro" id="IPR000008">
    <property type="entry name" value="C2_dom"/>
</dbReference>
<accession>A0A8H7VGT0</accession>
<feature type="domain" description="C2" evidence="1">
    <location>
        <begin position="1"/>
        <end position="107"/>
    </location>
</feature>
<keyword evidence="3" id="KW-1185">Reference proteome</keyword>
<dbReference type="Gene3D" id="2.60.40.150">
    <property type="entry name" value="C2 domain"/>
    <property type="match status" value="1"/>
</dbReference>
<organism evidence="2 3">
    <name type="scientific">Circinella minor</name>
    <dbReference type="NCBI Taxonomy" id="1195481"/>
    <lineage>
        <taxon>Eukaryota</taxon>
        <taxon>Fungi</taxon>
        <taxon>Fungi incertae sedis</taxon>
        <taxon>Mucoromycota</taxon>
        <taxon>Mucoromycotina</taxon>
        <taxon>Mucoromycetes</taxon>
        <taxon>Mucorales</taxon>
        <taxon>Lichtheimiaceae</taxon>
        <taxon>Circinella</taxon>
    </lineage>
</organism>
<gene>
    <name evidence="2" type="ORF">INT45_002164</name>
</gene>
<reference evidence="2 3" key="1">
    <citation type="submission" date="2020-12" db="EMBL/GenBank/DDBJ databases">
        <title>Metabolic potential, ecology and presence of endohyphal bacteria is reflected in genomic diversity of Mucoromycotina.</title>
        <authorList>
            <person name="Muszewska A."/>
            <person name="Okrasinska A."/>
            <person name="Steczkiewicz K."/>
            <person name="Drgas O."/>
            <person name="Orlowska M."/>
            <person name="Perlinska-Lenart U."/>
            <person name="Aleksandrzak-Piekarczyk T."/>
            <person name="Szatraj K."/>
            <person name="Zielenkiewicz U."/>
            <person name="Pilsyk S."/>
            <person name="Malc E."/>
            <person name="Mieczkowski P."/>
            <person name="Kruszewska J.S."/>
            <person name="Biernat P."/>
            <person name="Pawlowska J."/>
        </authorList>
    </citation>
    <scope>NUCLEOTIDE SEQUENCE [LARGE SCALE GENOMIC DNA]</scope>
    <source>
        <strain evidence="2 3">CBS 142.35</strain>
    </source>
</reference>
<dbReference type="SUPFAM" id="SSF49562">
    <property type="entry name" value="C2 domain (Calcium/lipid-binding domain, CaLB)"/>
    <property type="match status" value="1"/>
</dbReference>
<proteinExistence type="predicted"/>
<sequence>MLGPATVINVTFHSATNLKDVDIGRNDPYIKFTTNIENSDSFQETTVKEDAGANATFEESFTIQINEETTDLYVEVMDHEKGVDQIIGFAAIPLVQVNNGGLNGLFDIYTIKGDPAGLLNITLGEPEDNSARPGKSYINDDHLERAKGLKHKALAGDIGEVAIGAGLALGAGFLGKKLFEEYKARQSEDA</sequence>
<dbReference type="SMART" id="SM00239">
    <property type="entry name" value="C2"/>
    <property type="match status" value="1"/>
</dbReference>
<name>A0A8H7VGT0_9FUNG</name>
<dbReference type="CDD" id="cd00030">
    <property type="entry name" value="C2"/>
    <property type="match status" value="1"/>
</dbReference>
<evidence type="ECO:0000313" key="2">
    <source>
        <dbReference type="EMBL" id="KAG2219950.1"/>
    </source>
</evidence>
<dbReference type="Proteomes" id="UP000646827">
    <property type="component" value="Unassembled WGS sequence"/>
</dbReference>
<protein>
    <recommendedName>
        <fullName evidence="1">C2 domain-containing protein</fullName>
    </recommendedName>
</protein>
<dbReference type="AlphaFoldDB" id="A0A8H7VGT0"/>
<dbReference type="OrthoDB" id="270970at2759"/>
<dbReference type="EMBL" id="JAEPRB010000157">
    <property type="protein sequence ID" value="KAG2219950.1"/>
    <property type="molecule type" value="Genomic_DNA"/>
</dbReference>
<evidence type="ECO:0000313" key="3">
    <source>
        <dbReference type="Proteomes" id="UP000646827"/>
    </source>
</evidence>
<comment type="caution">
    <text evidence="2">The sequence shown here is derived from an EMBL/GenBank/DDBJ whole genome shotgun (WGS) entry which is preliminary data.</text>
</comment>
<dbReference type="InterPro" id="IPR035892">
    <property type="entry name" value="C2_domain_sf"/>
</dbReference>